<proteinExistence type="predicted"/>
<protein>
    <submittedName>
        <fullName evidence="1">Uncharacterized protein</fullName>
    </submittedName>
</protein>
<evidence type="ECO:0000313" key="1">
    <source>
        <dbReference type="EMBL" id="ETM45515.1"/>
    </source>
</evidence>
<reference evidence="1" key="1">
    <citation type="submission" date="2013-11" db="EMBL/GenBank/DDBJ databases">
        <title>The Genome Sequence of Phytophthora parasitica IAC_01/95.</title>
        <authorList>
            <consortium name="The Broad Institute Genomics Platform"/>
            <person name="Russ C."/>
            <person name="Tyler B."/>
            <person name="Panabieres F."/>
            <person name="Shan W."/>
            <person name="Tripathy S."/>
            <person name="Grunwald N."/>
            <person name="Machado M."/>
            <person name="Johnson C.S."/>
            <person name="Arredondo F."/>
            <person name="Hong C."/>
            <person name="Coffey M."/>
            <person name="Young S.K."/>
            <person name="Zeng Q."/>
            <person name="Gargeya S."/>
            <person name="Fitzgerald M."/>
            <person name="Abouelleil A."/>
            <person name="Alvarado L."/>
            <person name="Chapman S.B."/>
            <person name="Gainer-Dewar J."/>
            <person name="Goldberg J."/>
            <person name="Griggs A."/>
            <person name="Gujja S."/>
            <person name="Hansen M."/>
            <person name="Howarth C."/>
            <person name="Imamovic A."/>
            <person name="Ireland A."/>
            <person name="Larimer J."/>
            <person name="McCowan C."/>
            <person name="Murphy C."/>
            <person name="Pearson M."/>
            <person name="Poon T.W."/>
            <person name="Priest M."/>
            <person name="Roberts A."/>
            <person name="Saif S."/>
            <person name="Shea T."/>
            <person name="Sykes S."/>
            <person name="Wortman J."/>
            <person name="Nusbaum C."/>
            <person name="Birren B."/>
        </authorList>
    </citation>
    <scope>NUCLEOTIDE SEQUENCE [LARGE SCALE GENOMIC DNA]</scope>
    <source>
        <strain evidence="1">IAC_01/95</strain>
    </source>
</reference>
<dbReference type="AlphaFoldDB" id="W2NAE7"/>
<organism evidence="1">
    <name type="scientific">Phytophthora nicotianae</name>
    <name type="common">Potato buckeye rot agent</name>
    <name type="synonym">Phytophthora parasitica</name>
    <dbReference type="NCBI Taxonomy" id="4792"/>
    <lineage>
        <taxon>Eukaryota</taxon>
        <taxon>Sar</taxon>
        <taxon>Stramenopiles</taxon>
        <taxon>Oomycota</taxon>
        <taxon>Peronosporomycetes</taxon>
        <taxon>Peronosporales</taxon>
        <taxon>Peronosporaceae</taxon>
        <taxon>Phytophthora</taxon>
    </lineage>
</organism>
<sequence>MDVINSTIFDIVTQTLEHRAKGTQDDEGGGKDIVCLFLDDLNKSGDAECFETRFVLPSF</sequence>
<gene>
    <name evidence="1" type="ORF">L914_09457</name>
</gene>
<name>W2NAE7_PHYNI</name>
<dbReference type="EMBL" id="KI693134">
    <property type="protein sequence ID" value="ETM45515.1"/>
    <property type="molecule type" value="Genomic_DNA"/>
</dbReference>
<dbReference type="Proteomes" id="UP000054532">
    <property type="component" value="Unassembled WGS sequence"/>
</dbReference>
<dbReference type="VEuPathDB" id="FungiDB:PPTG_01309"/>
<accession>W2NAE7</accession>